<feature type="compositionally biased region" description="Basic and acidic residues" evidence="7">
    <location>
        <begin position="83"/>
        <end position="102"/>
    </location>
</feature>
<dbReference type="PANTHER" id="PTHR11984:SF53">
    <property type="entry name" value="GAP JUNCTION PROTEIN"/>
    <property type="match status" value="1"/>
</dbReference>
<evidence type="ECO:0000256" key="2">
    <source>
        <dbReference type="ARBA" id="ARBA00022475"/>
    </source>
</evidence>
<dbReference type="InterPro" id="IPR013092">
    <property type="entry name" value="Connexin_N"/>
</dbReference>
<keyword evidence="2" id="KW-1003">Cell membrane</keyword>
<accession>Q6TV55</accession>
<dbReference type="Pfam" id="PF00029">
    <property type="entry name" value="Connexin"/>
    <property type="match status" value="1"/>
</dbReference>
<reference evidence="10" key="1">
    <citation type="journal article" date="2004" name="FEBS Lett.">
        <title>Cloning and functional expression of invertebrate connexins from Halocynthia pyriformis.</title>
        <authorList>
            <person name="White T.W."/>
            <person name="Wang H."/>
            <person name="Mui R."/>
            <person name="Litteral J."/>
            <person name="Brink P.R."/>
        </authorList>
    </citation>
    <scope>NUCLEOTIDE SEQUENCE</scope>
</reference>
<evidence type="ECO:0000256" key="6">
    <source>
        <dbReference type="SAM" id="Coils"/>
    </source>
</evidence>
<dbReference type="PRINTS" id="PR00206">
    <property type="entry name" value="CONNEXIN"/>
</dbReference>
<organism evidence="10">
    <name type="scientific">Halocynthia pyriformis</name>
    <name type="common">sea peach</name>
    <dbReference type="NCBI Taxonomy" id="247438"/>
    <lineage>
        <taxon>Eukaryota</taxon>
        <taxon>Metazoa</taxon>
        <taxon>Chordata</taxon>
        <taxon>Tunicata</taxon>
        <taxon>Ascidiacea</taxon>
        <taxon>Stolidobranchia</taxon>
        <taxon>Pyuridae</taxon>
        <taxon>Halocynthia</taxon>
    </lineage>
</organism>
<feature type="domain" description="Connexin N-terminal" evidence="9">
    <location>
        <begin position="11"/>
        <end position="159"/>
    </location>
</feature>
<feature type="transmembrane region" description="Helical" evidence="8">
    <location>
        <begin position="12"/>
        <end position="31"/>
    </location>
</feature>
<dbReference type="InterPro" id="IPR000500">
    <property type="entry name" value="Connexin"/>
</dbReference>
<evidence type="ECO:0000256" key="1">
    <source>
        <dbReference type="ARBA" id="ARBA00004651"/>
    </source>
</evidence>
<sequence length="160" mass="18895">AWWREVASVMRRYWFLNILCVALPSIIFIIYTAHKMAKVKQVVDVREKKQLEEKEARKKKRKEKFEEKKKKIVDAGGRVEDIEGLKEDSDDENAKSKEDNLKASKLSSDTPSKLFLAYFFVVVLTTLIDIGFIVGQYYIYTFHFVMPELWQCRHWPCPDV</sequence>
<dbReference type="InterPro" id="IPR038359">
    <property type="entry name" value="Connexin_N_sf"/>
</dbReference>
<keyword evidence="3 8" id="KW-0812">Transmembrane</keyword>
<evidence type="ECO:0000256" key="4">
    <source>
        <dbReference type="ARBA" id="ARBA00022989"/>
    </source>
</evidence>
<feature type="non-terminal residue" evidence="10">
    <location>
        <position position="160"/>
    </location>
</feature>
<feature type="region of interest" description="Disordered" evidence="7">
    <location>
        <begin position="83"/>
        <end position="105"/>
    </location>
</feature>
<name>Q6TV55_9ASCI</name>
<feature type="coiled-coil region" evidence="6">
    <location>
        <begin position="42"/>
        <end position="71"/>
    </location>
</feature>
<evidence type="ECO:0000256" key="3">
    <source>
        <dbReference type="ARBA" id="ARBA00022692"/>
    </source>
</evidence>
<dbReference type="GO" id="GO:0007267">
    <property type="term" value="P:cell-cell signaling"/>
    <property type="evidence" value="ECO:0007669"/>
    <property type="project" value="TreeGrafter"/>
</dbReference>
<feature type="transmembrane region" description="Helical" evidence="8">
    <location>
        <begin position="115"/>
        <end position="140"/>
    </location>
</feature>
<keyword evidence="5 8" id="KW-0472">Membrane</keyword>
<evidence type="ECO:0000256" key="7">
    <source>
        <dbReference type="SAM" id="MobiDB-lite"/>
    </source>
</evidence>
<proteinExistence type="evidence at transcript level"/>
<dbReference type="GO" id="GO:0005243">
    <property type="term" value="F:gap junction channel activity"/>
    <property type="evidence" value="ECO:0007669"/>
    <property type="project" value="TreeGrafter"/>
</dbReference>
<evidence type="ECO:0000256" key="5">
    <source>
        <dbReference type="ARBA" id="ARBA00023136"/>
    </source>
</evidence>
<evidence type="ECO:0000259" key="9">
    <source>
        <dbReference type="Pfam" id="PF00029"/>
    </source>
</evidence>
<keyword evidence="6" id="KW-0175">Coiled coil</keyword>
<comment type="subcellular location">
    <subcellularLocation>
        <location evidence="1">Cell membrane</location>
        <topology evidence="1">Multi-pass membrane protein</topology>
    </subcellularLocation>
</comment>
<protein>
    <submittedName>
        <fullName evidence="10">Connexin-like</fullName>
    </submittedName>
</protein>
<evidence type="ECO:0000313" key="10">
    <source>
        <dbReference type="EMBL" id="AAQ96294.1"/>
    </source>
</evidence>
<dbReference type="PANTHER" id="PTHR11984">
    <property type="entry name" value="CONNEXIN"/>
    <property type="match status" value="1"/>
</dbReference>
<evidence type="ECO:0000256" key="8">
    <source>
        <dbReference type="SAM" id="Phobius"/>
    </source>
</evidence>
<dbReference type="Gene3D" id="1.20.1440.80">
    <property type="entry name" value="Gap junction channel protein cysteine-rich domain"/>
    <property type="match status" value="1"/>
</dbReference>
<dbReference type="GO" id="GO:0005922">
    <property type="term" value="C:connexin complex"/>
    <property type="evidence" value="ECO:0007669"/>
    <property type="project" value="InterPro"/>
</dbReference>
<dbReference type="AlphaFoldDB" id="Q6TV55"/>
<keyword evidence="4 8" id="KW-1133">Transmembrane helix</keyword>
<feature type="non-terminal residue" evidence="10">
    <location>
        <position position="1"/>
    </location>
</feature>
<dbReference type="EMBL" id="AY386312">
    <property type="protein sequence ID" value="AAQ96294.1"/>
    <property type="molecule type" value="mRNA"/>
</dbReference>